<feature type="region of interest" description="Disordered" evidence="1">
    <location>
        <begin position="41"/>
        <end position="67"/>
    </location>
</feature>
<protein>
    <submittedName>
        <fullName evidence="2">Uncharacterized protein</fullName>
    </submittedName>
</protein>
<dbReference type="AlphaFoldDB" id="A0A7Z7JCU7"/>
<gene>
    <name evidence="2" type="ORF">CBM2594_B10140</name>
</gene>
<proteinExistence type="predicted"/>
<evidence type="ECO:0000313" key="2">
    <source>
        <dbReference type="EMBL" id="SPC21036.1"/>
    </source>
</evidence>
<dbReference type="EMBL" id="LT978514">
    <property type="protein sequence ID" value="SPC21036.1"/>
    <property type="molecule type" value="Genomic_DNA"/>
</dbReference>
<organism evidence="2 3">
    <name type="scientific">Cupriavidus taiwanensis</name>
    <dbReference type="NCBI Taxonomy" id="164546"/>
    <lineage>
        <taxon>Bacteria</taxon>
        <taxon>Pseudomonadati</taxon>
        <taxon>Pseudomonadota</taxon>
        <taxon>Betaproteobacteria</taxon>
        <taxon>Burkholderiales</taxon>
        <taxon>Burkholderiaceae</taxon>
        <taxon>Cupriavidus</taxon>
    </lineage>
</organism>
<dbReference type="Proteomes" id="UP000257139">
    <property type="component" value="Chromosome CBM2594_b"/>
</dbReference>
<sequence length="67" mass="7478">MQQPEIPINVRFCGPLHRSGMRVNPNEKTLGAKQRWNIVYRHGPTQSGETAPPTPSAPRESSCHNKS</sequence>
<evidence type="ECO:0000313" key="3">
    <source>
        <dbReference type="Proteomes" id="UP000257139"/>
    </source>
</evidence>
<name>A0A7Z7JCU7_9BURK</name>
<evidence type="ECO:0000256" key="1">
    <source>
        <dbReference type="SAM" id="MobiDB-lite"/>
    </source>
</evidence>
<accession>A0A7Z7JCU7</accession>
<reference evidence="2 3" key="1">
    <citation type="submission" date="2018-01" db="EMBL/GenBank/DDBJ databases">
        <authorList>
            <person name="Clerissi C."/>
        </authorList>
    </citation>
    <scope>NUCLEOTIDE SEQUENCE [LARGE SCALE GENOMIC DNA]</scope>
    <source>
        <strain evidence="2">Cupriavidus taiwanensis STM 6021</strain>
    </source>
</reference>